<protein>
    <submittedName>
        <fullName evidence="1">Uncharacterized protein</fullName>
    </submittedName>
</protein>
<sequence length="39" mass="4464">MSPPGTRPNPPSHCRSLATTVELMDNLNERQTRQTERNK</sequence>
<dbReference type="AlphaFoldDB" id="A0A0E9U3Q2"/>
<name>A0A0E9U3Q2_ANGAN</name>
<accession>A0A0E9U3Q2</accession>
<proteinExistence type="predicted"/>
<dbReference type="EMBL" id="GBXM01048979">
    <property type="protein sequence ID" value="JAH59598.1"/>
    <property type="molecule type" value="Transcribed_RNA"/>
</dbReference>
<reference evidence="1" key="2">
    <citation type="journal article" date="2015" name="Fish Shellfish Immunol.">
        <title>Early steps in the European eel (Anguilla anguilla)-Vibrio vulnificus interaction in the gills: Role of the RtxA13 toxin.</title>
        <authorList>
            <person name="Callol A."/>
            <person name="Pajuelo D."/>
            <person name="Ebbesson L."/>
            <person name="Teles M."/>
            <person name="MacKenzie S."/>
            <person name="Amaro C."/>
        </authorList>
    </citation>
    <scope>NUCLEOTIDE SEQUENCE</scope>
</reference>
<reference evidence="1" key="1">
    <citation type="submission" date="2014-11" db="EMBL/GenBank/DDBJ databases">
        <authorList>
            <person name="Amaro Gonzalez C."/>
        </authorList>
    </citation>
    <scope>NUCLEOTIDE SEQUENCE</scope>
</reference>
<evidence type="ECO:0000313" key="1">
    <source>
        <dbReference type="EMBL" id="JAH59598.1"/>
    </source>
</evidence>
<organism evidence="1">
    <name type="scientific">Anguilla anguilla</name>
    <name type="common">European freshwater eel</name>
    <name type="synonym">Muraena anguilla</name>
    <dbReference type="NCBI Taxonomy" id="7936"/>
    <lineage>
        <taxon>Eukaryota</taxon>
        <taxon>Metazoa</taxon>
        <taxon>Chordata</taxon>
        <taxon>Craniata</taxon>
        <taxon>Vertebrata</taxon>
        <taxon>Euteleostomi</taxon>
        <taxon>Actinopterygii</taxon>
        <taxon>Neopterygii</taxon>
        <taxon>Teleostei</taxon>
        <taxon>Anguilliformes</taxon>
        <taxon>Anguillidae</taxon>
        <taxon>Anguilla</taxon>
    </lineage>
</organism>